<dbReference type="AlphaFoldDB" id="A0A9X1FSG0"/>
<name>A0A9X1FSG0_9RHOB</name>
<dbReference type="RefSeq" id="WP_219498916.1">
    <property type="nucleotide sequence ID" value="NZ_JAHXDN010000001.1"/>
</dbReference>
<dbReference type="GO" id="GO:0016757">
    <property type="term" value="F:glycosyltransferase activity"/>
    <property type="evidence" value="ECO:0007669"/>
    <property type="project" value="UniProtKB-KW"/>
</dbReference>
<organism evidence="2 3">
    <name type="scientific">Roseobacter insulae</name>
    <dbReference type="NCBI Taxonomy" id="2859783"/>
    <lineage>
        <taxon>Bacteria</taxon>
        <taxon>Pseudomonadati</taxon>
        <taxon>Pseudomonadota</taxon>
        <taxon>Alphaproteobacteria</taxon>
        <taxon>Rhodobacterales</taxon>
        <taxon>Roseobacteraceae</taxon>
        <taxon>Roseobacter</taxon>
    </lineage>
</organism>
<evidence type="ECO:0000313" key="3">
    <source>
        <dbReference type="Proteomes" id="UP001138661"/>
    </source>
</evidence>
<dbReference type="InterPro" id="IPR000836">
    <property type="entry name" value="PRTase_dom"/>
</dbReference>
<keyword evidence="3" id="KW-1185">Reference proteome</keyword>
<protein>
    <submittedName>
        <fullName evidence="2">Phosphoribosyltransferase</fullName>
    </submittedName>
</protein>
<accession>A0A9X1FSG0</accession>
<dbReference type="EMBL" id="JAHXDN010000001">
    <property type="protein sequence ID" value="MBW4706818.1"/>
    <property type="molecule type" value="Genomic_DNA"/>
</dbReference>
<keyword evidence="2" id="KW-0808">Transferase</keyword>
<evidence type="ECO:0000259" key="1">
    <source>
        <dbReference type="Pfam" id="PF00156"/>
    </source>
</evidence>
<sequence length="222" mass="23570">MSSQPVVFKDRTEAGRRLADALPALDPAETVVIALPRGGVPVAVEICAAYDLPLDLVLVRKIGAPGQPELAVGAITNGDAPQVTVNESVARHFGLSRQDVEERGYLLLPEIARRRQSYLHGRTPLALKGKTVVVVDDGVATGATLRASLAAVQTAEPKRVIVALPVGPQDLAEQLHDLADDIICLSDLRYFGAVGGAYRSFPQTTDAEVRAAIDHFAPRAKA</sequence>
<feature type="domain" description="Phosphoribosyltransferase" evidence="1">
    <location>
        <begin position="29"/>
        <end position="187"/>
    </location>
</feature>
<reference evidence="2" key="1">
    <citation type="submission" date="2021-07" db="EMBL/GenBank/DDBJ databases">
        <title>Roseobacter insulae sp. nov., isolated from a tidal flat.</title>
        <authorList>
            <person name="Park S."/>
            <person name="Yoon J.-H."/>
        </authorList>
    </citation>
    <scope>NUCLEOTIDE SEQUENCE</scope>
    <source>
        <strain evidence="2">YSTF-M11</strain>
    </source>
</reference>
<evidence type="ECO:0000313" key="2">
    <source>
        <dbReference type="EMBL" id="MBW4706818.1"/>
    </source>
</evidence>
<comment type="caution">
    <text evidence="2">The sequence shown here is derived from an EMBL/GenBank/DDBJ whole genome shotgun (WGS) entry which is preliminary data.</text>
</comment>
<proteinExistence type="predicted"/>
<dbReference type="Pfam" id="PF00156">
    <property type="entry name" value="Pribosyltran"/>
    <property type="match status" value="1"/>
</dbReference>
<dbReference type="Proteomes" id="UP001138661">
    <property type="component" value="Unassembled WGS sequence"/>
</dbReference>
<keyword evidence="2" id="KW-0328">Glycosyltransferase</keyword>
<dbReference type="CDD" id="cd06223">
    <property type="entry name" value="PRTases_typeI"/>
    <property type="match status" value="1"/>
</dbReference>
<gene>
    <name evidence="2" type="ORF">KX928_03355</name>
</gene>